<dbReference type="InterPro" id="IPR040911">
    <property type="entry name" value="Exostosin_GT47"/>
</dbReference>
<dbReference type="Pfam" id="PF03016">
    <property type="entry name" value="Exostosin_GT47"/>
    <property type="match status" value="1"/>
</dbReference>
<dbReference type="PANTHER" id="PTHR11062">
    <property type="entry name" value="EXOSTOSIN HEPARAN SULFATE GLYCOSYLTRANSFERASE -RELATED"/>
    <property type="match status" value="1"/>
</dbReference>
<evidence type="ECO:0000313" key="2">
    <source>
        <dbReference type="Proteomes" id="UP001642484"/>
    </source>
</evidence>
<dbReference type="EMBL" id="CAXAMN010002147">
    <property type="protein sequence ID" value="CAK8998013.1"/>
    <property type="molecule type" value="Genomic_DNA"/>
</dbReference>
<reference evidence="1 2" key="1">
    <citation type="submission" date="2024-02" db="EMBL/GenBank/DDBJ databases">
        <authorList>
            <person name="Chen Y."/>
            <person name="Shah S."/>
            <person name="Dougan E. K."/>
            <person name="Thang M."/>
            <person name="Chan C."/>
        </authorList>
    </citation>
    <scope>NUCLEOTIDE SEQUENCE [LARGE SCALE GENOMIC DNA]</scope>
</reference>
<proteinExistence type="predicted"/>
<protein>
    <submittedName>
        <fullName evidence="1">Uncharacterized protein</fullName>
    </submittedName>
</protein>
<keyword evidence="2" id="KW-1185">Reference proteome</keyword>
<comment type="caution">
    <text evidence="1">The sequence shown here is derived from an EMBL/GenBank/DDBJ whole genome shotgun (WGS) entry which is preliminary data.</text>
</comment>
<dbReference type="Proteomes" id="UP001642484">
    <property type="component" value="Unassembled WGS sequence"/>
</dbReference>
<name>A0ABP0I9C1_9DINO</name>
<gene>
    <name evidence="1" type="ORF">CCMP2556_LOCUS5078</name>
</gene>
<evidence type="ECO:0000313" key="1">
    <source>
        <dbReference type="EMBL" id="CAK8998013.1"/>
    </source>
</evidence>
<accession>A0ABP0I9C1</accession>
<sequence>MPWRLPLLAVSSAEAVSLQCAGGLPEAGLPEEFFQQYETWHAAYLRDSLARSREFLHGIYEPKILPKLEENLQLCPLPLLQIMMDSVLASSVDYSVEDGQGLFELATKLAEQLEEAGLQDVSELRAEWANDTIYTYPLLFGSRHHDCHGFALKIYVYEVPAPLTEKQLDCALGQWGTEVLFHRYLLSSSCRTLEPEEADFFLVPVYSTCLFTKENLENDEAAATVIWDPLLKYLFSQPYFTRRKQMDHIFIFADGQSARVWDSYDLVQSNAIFMMVESKCPTWDEPARRYSDIKPCMSSWKDIVIPGHTDHARLQAMRMENRPSDLRDLLMTFHGSHSGNKEVYHECAVRDRILALADMEGVDVGGFIPDYFTVKGRSHFCLIPAGTSPWTNQLYESIHCGCIPVILSDEYEVAFQHVLEWPRFSLKLPEAMVGPQLYSFLLSIPPETVRDMKAEVDAHSCWFDYFSADQDCSPFAAVLMALEERKGRKQKSWSRFWHVPKGVDTDHWQRLTRFHSLAEEKFQF</sequence>
<organism evidence="1 2">
    <name type="scientific">Durusdinium trenchii</name>
    <dbReference type="NCBI Taxonomy" id="1381693"/>
    <lineage>
        <taxon>Eukaryota</taxon>
        <taxon>Sar</taxon>
        <taxon>Alveolata</taxon>
        <taxon>Dinophyceae</taxon>
        <taxon>Suessiales</taxon>
        <taxon>Symbiodiniaceae</taxon>
        <taxon>Durusdinium</taxon>
    </lineage>
</organism>
<dbReference type="InterPro" id="IPR004263">
    <property type="entry name" value="Exostosin"/>
</dbReference>
<dbReference type="PANTHER" id="PTHR11062:SF281">
    <property type="entry name" value="EXOSTOSIN-LIKE 2"/>
    <property type="match status" value="1"/>
</dbReference>